<organism evidence="13 14">
    <name type="scientific">Vanilla planifolia</name>
    <name type="common">Vanilla</name>
    <dbReference type="NCBI Taxonomy" id="51239"/>
    <lineage>
        <taxon>Eukaryota</taxon>
        <taxon>Viridiplantae</taxon>
        <taxon>Streptophyta</taxon>
        <taxon>Embryophyta</taxon>
        <taxon>Tracheophyta</taxon>
        <taxon>Spermatophyta</taxon>
        <taxon>Magnoliopsida</taxon>
        <taxon>Liliopsida</taxon>
        <taxon>Asparagales</taxon>
        <taxon>Orchidaceae</taxon>
        <taxon>Vanilloideae</taxon>
        <taxon>Vanilleae</taxon>
        <taxon>Vanilla</taxon>
    </lineage>
</organism>
<dbReference type="EMBL" id="JADCNM010000010">
    <property type="protein sequence ID" value="KAG0465235.1"/>
    <property type="molecule type" value="Genomic_DNA"/>
</dbReference>
<dbReference type="GO" id="GO:0010268">
    <property type="term" value="P:brassinosteroid homeostasis"/>
    <property type="evidence" value="ECO:0007669"/>
    <property type="project" value="TreeGrafter"/>
</dbReference>
<dbReference type="PRINTS" id="PR00463">
    <property type="entry name" value="EP450I"/>
</dbReference>
<dbReference type="PANTHER" id="PTHR24286">
    <property type="entry name" value="CYTOCHROME P450 26"/>
    <property type="match status" value="1"/>
</dbReference>
<dbReference type="InterPro" id="IPR001128">
    <property type="entry name" value="Cyt_P450"/>
</dbReference>
<dbReference type="GO" id="GO:0016020">
    <property type="term" value="C:membrane"/>
    <property type="evidence" value="ECO:0007669"/>
    <property type="project" value="UniProtKB-SubCell"/>
</dbReference>
<evidence type="ECO:0000256" key="1">
    <source>
        <dbReference type="ARBA" id="ARBA00001971"/>
    </source>
</evidence>
<evidence type="ECO:0000256" key="11">
    <source>
        <dbReference type="ARBA" id="ARBA00023136"/>
    </source>
</evidence>
<dbReference type="InterPro" id="IPR036396">
    <property type="entry name" value="Cyt_P450_sf"/>
</dbReference>
<comment type="similarity">
    <text evidence="3">Belongs to the cytochrome P450 family.</text>
</comment>
<accession>A0A835ULN1</accession>
<keyword evidence="8" id="KW-0560">Oxidoreductase</keyword>
<keyword evidence="11" id="KW-0472">Membrane</keyword>
<evidence type="ECO:0000313" key="14">
    <source>
        <dbReference type="Proteomes" id="UP000639772"/>
    </source>
</evidence>
<comment type="caution">
    <text evidence="13">The sequence shown here is derived from an EMBL/GenBank/DDBJ whole genome shotgun (WGS) entry which is preliminary data.</text>
</comment>
<evidence type="ECO:0000256" key="9">
    <source>
        <dbReference type="ARBA" id="ARBA00023004"/>
    </source>
</evidence>
<dbReference type="GO" id="GO:0005506">
    <property type="term" value="F:iron ion binding"/>
    <property type="evidence" value="ECO:0007669"/>
    <property type="project" value="InterPro"/>
</dbReference>
<comment type="cofactor">
    <cofactor evidence="1">
        <name>heme</name>
        <dbReference type="ChEBI" id="CHEBI:30413"/>
    </cofactor>
</comment>
<keyword evidence="7" id="KW-1133">Transmembrane helix</keyword>
<reference evidence="13 14" key="1">
    <citation type="journal article" date="2020" name="Nat. Food">
        <title>A phased Vanilla planifolia genome enables genetic improvement of flavour and production.</title>
        <authorList>
            <person name="Hasing T."/>
            <person name="Tang H."/>
            <person name="Brym M."/>
            <person name="Khazi F."/>
            <person name="Huang T."/>
            <person name="Chambers A.H."/>
        </authorList>
    </citation>
    <scope>NUCLEOTIDE SEQUENCE [LARGE SCALE GENOMIC DNA]</scope>
    <source>
        <tissue evidence="13">Leaf</tissue>
    </source>
</reference>
<evidence type="ECO:0000256" key="8">
    <source>
        <dbReference type="ARBA" id="ARBA00023002"/>
    </source>
</evidence>
<dbReference type="GO" id="GO:0004497">
    <property type="term" value="F:monooxygenase activity"/>
    <property type="evidence" value="ECO:0007669"/>
    <property type="project" value="UniProtKB-KW"/>
</dbReference>
<evidence type="ECO:0000256" key="3">
    <source>
        <dbReference type="ARBA" id="ARBA00010617"/>
    </source>
</evidence>
<dbReference type="PANTHER" id="PTHR24286:SF44">
    <property type="entry name" value="3BETA,22ALPHA-DIHYDROXYSTEROID 3-DEHYDROGENASE"/>
    <property type="match status" value="1"/>
</dbReference>
<gene>
    <name evidence="13" type="ORF">HPP92_019399</name>
</gene>
<evidence type="ECO:0000256" key="2">
    <source>
        <dbReference type="ARBA" id="ARBA00004167"/>
    </source>
</evidence>
<sequence length="564" mass="63388">MPTVHINRTSVRLFLSGFPYFPLPLQNARHSVLSFTPHLLPPSPLHHRLCLPPSKESQGGRRLSSTGKSRLPFVGETLRLINAYRTENPEPFVDERLRRNGTRLFTTHLFGELTVFSADPEFNRVVLGGEGRTFEGSYPSSISTLLGRNSLVLMKGALHKRMHSLTLTRFASPAVIRSSLLPDIDLAVRRNLRSWAAAGDLHGASLLLLNQAKKITFEMAVEQLISEGPGKWTEDVRRHYNLLIDGFFSVPVPAFLSFTTYGRAIKARKKVAEALTKLVRRRKEEKDNKAQVAESRKKDMVDELLEADEGFTEEEMVDFLLALLVAGHETTPTIMTIAVKFLTENPSALALVKEEQEEIRARKKDEFEALEWSDYKSMSFTQCVINETLRVSNIISGVFRRAVADVHFKDYTIPKGCKVFASFRAVHLDEHYFEEARTFNPWRWMNHTNNITKDGGQQAGGSIFTPSAAASGCVQATSSAEWRYRFSSITLSPASVGKWRRRTSWSSSPPPGCEMATPSMCGAIDVSDRSLIRFVSLHAELNVVMNSLVDDPCFRMSYVKCPET</sequence>
<dbReference type="SUPFAM" id="SSF48264">
    <property type="entry name" value="Cytochrome P450"/>
    <property type="match status" value="1"/>
</dbReference>
<keyword evidence="10" id="KW-0503">Monooxygenase</keyword>
<dbReference type="Proteomes" id="UP000639772">
    <property type="component" value="Chromosome 10"/>
</dbReference>
<evidence type="ECO:0000256" key="4">
    <source>
        <dbReference type="ARBA" id="ARBA00022617"/>
    </source>
</evidence>
<evidence type="ECO:0000256" key="10">
    <source>
        <dbReference type="ARBA" id="ARBA00023033"/>
    </source>
</evidence>
<evidence type="ECO:0000256" key="6">
    <source>
        <dbReference type="ARBA" id="ARBA00022723"/>
    </source>
</evidence>
<dbReference type="AlphaFoldDB" id="A0A835ULN1"/>
<keyword evidence="4" id="KW-0349">Heme</keyword>
<evidence type="ECO:0000313" key="13">
    <source>
        <dbReference type="EMBL" id="KAG0465235.1"/>
    </source>
</evidence>
<comment type="pathway">
    <text evidence="12">Plant hormone biosynthesis; brassinosteroid biosynthesis.</text>
</comment>
<protein>
    <recommendedName>
        <fullName evidence="15">Cytochrome P450 90A1</fullName>
    </recommendedName>
</protein>
<dbReference type="Pfam" id="PF00067">
    <property type="entry name" value="p450"/>
    <property type="match status" value="1"/>
</dbReference>
<evidence type="ECO:0000256" key="7">
    <source>
        <dbReference type="ARBA" id="ARBA00022989"/>
    </source>
</evidence>
<dbReference type="GO" id="GO:0016125">
    <property type="term" value="P:sterol metabolic process"/>
    <property type="evidence" value="ECO:0007669"/>
    <property type="project" value="TreeGrafter"/>
</dbReference>
<evidence type="ECO:0000256" key="12">
    <source>
        <dbReference type="ARBA" id="ARBA00037910"/>
    </source>
</evidence>
<keyword evidence="5" id="KW-0812">Transmembrane</keyword>
<name>A0A835ULN1_VANPL</name>
<comment type="subcellular location">
    <subcellularLocation>
        <location evidence="2">Membrane</location>
        <topology evidence="2">Single-pass membrane protein</topology>
    </subcellularLocation>
</comment>
<dbReference type="InterPro" id="IPR002401">
    <property type="entry name" value="Cyt_P450_E_grp-I"/>
</dbReference>
<keyword evidence="9" id="KW-0408">Iron</keyword>
<evidence type="ECO:0008006" key="15">
    <source>
        <dbReference type="Google" id="ProtNLM"/>
    </source>
</evidence>
<proteinExistence type="inferred from homology"/>
<dbReference type="GO" id="GO:0016132">
    <property type="term" value="P:brassinosteroid biosynthetic process"/>
    <property type="evidence" value="ECO:0007669"/>
    <property type="project" value="TreeGrafter"/>
</dbReference>
<evidence type="ECO:0000256" key="5">
    <source>
        <dbReference type="ARBA" id="ARBA00022692"/>
    </source>
</evidence>
<dbReference type="GO" id="GO:0016705">
    <property type="term" value="F:oxidoreductase activity, acting on paired donors, with incorporation or reduction of molecular oxygen"/>
    <property type="evidence" value="ECO:0007669"/>
    <property type="project" value="InterPro"/>
</dbReference>
<dbReference type="Gene3D" id="1.10.630.10">
    <property type="entry name" value="Cytochrome P450"/>
    <property type="match status" value="1"/>
</dbReference>
<keyword evidence="6" id="KW-0479">Metal-binding</keyword>
<dbReference type="OrthoDB" id="3945418at2759"/>
<dbReference type="GO" id="GO:0020037">
    <property type="term" value="F:heme binding"/>
    <property type="evidence" value="ECO:0007669"/>
    <property type="project" value="InterPro"/>
</dbReference>